<feature type="transmembrane region" description="Helical" evidence="2">
    <location>
        <begin position="27"/>
        <end position="49"/>
    </location>
</feature>
<evidence type="ECO:0000256" key="1">
    <source>
        <dbReference type="SAM" id="MobiDB-lite"/>
    </source>
</evidence>
<evidence type="ECO:0000256" key="2">
    <source>
        <dbReference type="SAM" id="Phobius"/>
    </source>
</evidence>
<gene>
    <name evidence="3" type="ORF">ABMA28_016557</name>
</gene>
<reference evidence="3 4" key="1">
    <citation type="submission" date="2024-06" db="EMBL/GenBank/DDBJ databases">
        <title>A chromosome-level genome assembly of beet webworm, Loxostege sticticalis.</title>
        <authorList>
            <person name="Zhang Y."/>
        </authorList>
    </citation>
    <scope>NUCLEOTIDE SEQUENCE [LARGE SCALE GENOMIC DNA]</scope>
    <source>
        <strain evidence="3">AQ028</strain>
        <tissue evidence="3">Male pupae</tissue>
    </source>
</reference>
<evidence type="ECO:0000313" key="3">
    <source>
        <dbReference type="EMBL" id="KAL0839942.1"/>
    </source>
</evidence>
<dbReference type="AlphaFoldDB" id="A0ABD0T9B3"/>
<dbReference type="EMBL" id="JBEDNZ010000008">
    <property type="protein sequence ID" value="KAL0839942.1"/>
    <property type="molecule type" value="Genomic_DNA"/>
</dbReference>
<sequence length="90" mass="9882">MSARGRAPSRPVGRGRGQSDGGGGASWLPIIGGVALGAGLLALLYKLFFMKDKCPRIDPKKRRWPKEDKSLFSLSTLRSFYCSHIHPLLK</sequence>
<feature type="compositionally biased region" description="Gly residues" evidence="1">
    <location>
        <begin position="14"/>
        <end position="24"/>
    </location>
</feature>
<proteinExistence type="predicted"/>
<accession>A0ABD0T9B3</accession>
<name>A0ABD0T9B3_LOXSC</name>
<keyword evidence="2" id="KW-1133">Transmembrane helix</keyword>
<keyword evidence="2" id="KW-0472">Membrane</keyword>
<keyword evidence="2" id="KW-0812">Transmembrane</keyword>
<protein>
    <submittedName>
        <fullName evidence="3">Uncharacterized protein</fullName>
    </submittedName>
</protein>
<feature type="region of interest" description="Disordered" evidence="1">
    <location>
        <begin position="1"/>
        <end position="24"/>
    </location>
</feature>
<evidence type="ECO:0000313" key="4">
    <source>
        <dbReference type="Proteomes" id="UP001549921"/>
    </source>
</evidence>
<comment type="caution">
    <text evidence="3">The sequence shown here is derived from an EMBL/GenBank/DDBJ whole genome shotgun (WGS) entry which is preliminary data.</text>
</comment>
<organism evidence="3 4">
    <name type="scientific">Loxostege sticticalis</name>
    <name type="common">Beet webworm moth</name>
    <dbReference type="NCBI Taxonomy" id="481309"/>
    <lineage>
        <taxon>Eukaryota</taxon>
        <taxon>Metazoa</taxon>
        <taxon>Ecdysozoa</taxon>
        <taxon>Arthropoda</taxon>
        <taxon>Hexapoda</taxon>
        <taxon>Insecta</taxon>
        <taxon>Pterygota</taxon>
        <taxon>Neoptera</taxon>
        <taxon>Endopterygota</taxon>
        <taxon>Lepidoptera</taxon>
        <taxon>Glossata</taxon>
        <taxon>Ditrysia</taxon>
        <taxon>Pyraloidea</taxon>
        <taxon>Crambidae</taxon>
        <taxon>Pyraustinae</taxon>
        <taxon>Loxostege</taxon>
    </lineage>
</organism>
<dbReference type="Proteomes" id="UP001549921">
    <property type="component" value="Unassembled WGS sequence"/>
</dbReference>